<organism evidence="1 2">
    <name type="scientific">Microbacterium candidum</name>
    <dbReference type="NCBI Taxonomy" id="3041922"/>
    <lineage>
        <taxon>Bacteria</taxon>
        <taxon>Bacillati</taxon>
        <taxon>Actinomycetota</taxon>
        <taxon>Actinomycetes</taxon>
        <taxon>Micrococcales</taxon>
        <taxon>Microbacteriaceae</taxon>
        <taxon>Microbacterium</taxon>
    </lineage>
</organism>
<dbReference type="RefSeq" id="WP_286286977.1">
    <property type="nucleotide sequence ID" value="NZ_JASXSZ010000001.1"/>
</dbReference>
<gene>
    <name evidence="1" type="ORF">QSV35_04095</name>
</gene>
<name>A0ABT7MVM4_9MICO</name>
<comment type="caution">
    <text evidence="1">The sequence shown here is derived from an EMBL/GenBank/DDBJ whole genome shotgun (WGS) entry which is preliminary data.</text>
</comment>
<evidence type="ECO:0000313" key="2">
    <source>
        <dbReference type="Proteomes" id="UP001235064"/>
    </source>
</evidence>
<proteinExistence type="predicted"/>
<reference evidence="1 2" key="1">
    <citation type="submission" date="2023-06" db="EMBL/GenBank/DDBJ databases">
        <title>Microbacterium sp. nov., isolated from a waste landfill.</title>
        <authorList>
            <person name="Wen W."/>
        </authorList>
    </citation>
    <scope>NUCLEOTIDE SEQUENCE [LARGE SCALE GENOMIC DNA]</scope>
    <source>
        <strain evidence="1 2">ASV49</strain>
    </source>
</reference>
<dbReference type="EMBL" id="JASXSZ010000001">
    <property type="protein sequence ID" value="MDL9978505.1"/>
    <property type="molecule type" value="Genomic_DNA"/>
</dbReference>
<dbReference type="Proteomes" id="UP001235064">
    <property type="component" value="Unassembled WGS sequence"/>
</dbReference>
<sequence length="237" mass="25531">MCTVVIRVPEAEGPIRMLAVRDEDPTRGWVPLGENWPERPGVIGVRDARAGGAWLAADAAEGRLAVLLNRQSPEPPPGVTLVTRGAIPLDAVAGRPPQPTVATAGFNLVTVDAAGAVIVTWDGVDRTETRIPPGTHMIAHRDLDDTETERIIAWRGPFTAASTEGSDDDWWMPWLDVLRESGGLSPVDARAIVRDNEPLGYPTQTTLLCVASVAPGDLDVKYAQFTEPGHWNTVIPR</sequence>
<keyword evidence="2" id="KW-1185">Reference proteome</keyword>
<accession>A0ABT7MVM4</accession>
<evidence type="ECO:0000313" key="1">
    <source>
        <dbReference type="EMBL" id="MDL9978505.1"/>
    </source>
</evidence>
<protein>
    <submittedName>
        <fullName evidence="1">NRDE family protein</fullName>
    </submittedName>
</protein>